<proteinExistence type="predicted"/>
<protein>
    <submittedName>
        <fullName evidence="1">Uncharacterized protein</fullName>
    </submittedName>
</protein>
<accession>A0A1W1HAD2</accession>
<evidence type="ECO:0000313" key="1">
    <source>
        <dbReference type="EMBL" id="SLM29440.1"/>
    </source>
</evidence>
<reference evidence="1 2" key="1">
    <citation type="submission" date="2017-03" db="EMBL/GenBank/DDBJ databases">
        <authorList>
            <person name="Afonso C.L."/>
            <person name="Miller P.J."/>
            <person name="Scott M.A."/>
            <person name="Spackman E."/>
            <person name="Goraichik I."/>
            <person name="Dimitrov K.M."/>
            <person name="Suarez D.L."/>
            <person name="Swayne D.E."/>
        </authorList>
    </citation>
    <scope>NUCLEOTIDE SEQUENCE [LARGE SCALE GENOMIC DNA]</scope>
    <source>
        <strain evidence="1">PRJEB14757</strain>
    </source>
</reference>
<dbReference type="STRING" id="1246637.MTBBW1_180003"/>
<keyword evidence="2" id="KW-1185">Reference proteome</keyword>
<evidence type="ECO:0000313" key="2">
    <source>
        <dbReference type="Proteomes" id="UP000191931"/>
    </source>
</evidence>
<organism evidence="1 2">
    <name type="scientific">Desulfamplus magnetovallimortis</name>
    <dbReference type="NCBI Taxonomy" id="1246637"/>
    <lineage>
        <taxon>Bacteria</taxon>
        <taxon>Pseudomonadati</taxon>
        <taxon>Thermodesulfobacteriota</taxon>
        <taxon>Desulfobacteria</taxon>
        <taxon>Desulfobacterales</taxon>
        <taxon>Desulfobacteraceae</taxon>
        <taxon>Desulfamplus</taxon>
    </lineage>
</organism>
<name>A0A1W1HAD2_9BACT</name>
<dbReference type="EMBL" id="FWEV01000090">
    <property type="protein sequence ID" value="SLM29440.1"/>
    <property type="molecule type" value="Genomic_DNA"/>
</dbReference>
<gene>
    <name evidence="1" type="ORF">MTBBW1_180003</name>
</gene>
<dbReference type="Proteomes" id="UP000191931">
    <property type="component" value="Unassembled WGS sequence"/>
</dbReference>
<dbReference type="AlphaFoldDB" id="A0A1W1HAD2"/>
<sequence>MLRQLSLFSPEKLVLKFLAHLYIPATNAIDLVISLKPDKLVKSPISAFFRL</sequence>